<accession>A0A6V7Y5W7</accession>
<evidence type="ECO:0000256" key="6">
    <source>
        <dbReference type="ARBA" id="ARBA00022525"/>
    </source>
</evidence>
<keyword evidence="8" id="KW-0106">Calcium</keyword>
<evidence type="ECO:0000256" key="5">
    <source>
        <dbReference type="ARBA" id="ARBA00012272"/>
    </source>
</evidence>
<comment type="subcellular location">
    <subcellularLocation>
        <location evidence="3">Secreted</location>
    </subcellularLocation>
</comment>
<dbReference type="OrthoDB" id="441042at2759"/>
<comment type="catalytic activity">
    <reaction evidence="1">
        <text>Eliminative cleavage of (1-&gt;4)-alpha-D-galacturonan to give oligosaccharides with 4-deoxy-alpha-D-galact-4-enuronosyl groups at their non-reducing ends.</text>
        <dbReference type="EC" id="4.2.2.2"/>
    </reaction>
</comment>
<dbReference type="EC" id="4.2.2.2" evidence="5"/>
<evidence type="ECO:0000256" key="13">
    <source>
        <dbReference type="SAM" id="SignalP"/>
    </source>
</evidence>
<evidence type="ECO:0000313" key="14">
    <source>
        <dbReference type="EMBL" id="CAD2207059.1"/>
    </source>
</evidence>
<name>A0A6V7Y5W7_MELEN</name>
<dbReference type="Pfam" id="PF03211">
    <property type="entry name" value="Pectate_lyase"/>
    <property type="match status" value="1"/>
</dbReference>
<dbReference type="GO" id="GO:0045490">
    <property type="term" value="P:pectin catabolic process"/>
    <property type="evidence" value="ECO:0007669"/>
    <property type="project" value="TreeGrafter"/>
</dbReference>
<gene>
    <name evidence="14" type="ORF">MENT_LOCUS60966</name>
</gene>
<dbReference type="GO" id="GO:0030570">
    <property type="term" value="F:pectate lyase activity"/>
    <property type="evidence" value="ECO:0007669"/>
    <property type="project" value="UniProtKB-EC"/>
</dbReference>
<keyword evidence="6" id="KW-0964">Secreted</keyword>
<dbReference type="PANTHER" id="PTHR33407">
    <property type="entry name" value="PECTATE LYASE F-RELATED"/>
    <property type="match status" value="1"/>
</dbReference>
<evidence type="ECO:0000256" key="11">
    <source>
        <dbReference type="ARBA" id="ARBA00039895"/>
    </source>
</evidence>
<feature type="chain" id="PRO_5028315118" description="Probable pectate lyase F" evidence="13">
    <location>
        <begin position="24"/>
        <end position="305"/>
    </location>
</feature>
<dbReference type="PANTHER" id="PTHR33407:SF9">
    <property type="entry name" value="PECTATE LYASE F-RELATED"/>
    <property type="match status" value="1"/>
</dbReference>
<proteinExistence type="inferred from homology"/>
<dbReference type="EMBL" id="CAJEWN010003255">
    <property type="protein sequence ID" value="CAD2207059.1"/>
    <property type="molecule type" value="Genomic_DNA"/>
</dbReference>
<evidence type="ECO:0000256" key="3">
    <source>
        <dbReference type="ARBA" id="ARBA00004613"/>
    </source>
</evidence>
<evidence type="ECO:0000256" key="7">
    <source>
        <dbReference type="ARBA" id="ARBA00022729"/>
    </source>
</evidence>
<dbReference type="GO" id="GO:0005576">
    <property type="term" value="C:extracellular region"/>
    <property type="evidence" value="ECO:0007669"/>
    <property type="project" value="UniProtKB-SubCell"/>
</dbReference>
<dbReference type="Gene3D" id="2.160.20.10">
    <property type="entry name" value="Single-stranded right-handed beta-helix, Pectin lyase-like"/>
    <property type="match status" value="1"/>
</dbReference>
<evidence type="ECO:0000256" key="12">
    <source>
        <dbReference type="SAM" id="MobiDB-lite"/>
    </source>
</evidence>
<feature type="signal peptide" evidence="13">
    <location>
        <begin position="1"/>
        <end position="23"/>
    </location>
</feature>
<reference evidence="14 15" key="1">
    <citation type="submission" date="2020-08" db="EMBL/GenBank/DDBJ databases">
        <authorList>
            <person name="Koutsovoulos G."/>
            <person name="Danchin GJ E."/>
        </authorList>
    </citation>
    <scope>NUCLEOTIDE SEQUENCE [LARGE SCALE GENOMIC DNA]</scope>
</reference>
<evidence type="ECO:0000256" key="10">
    <source>
        <dbReference type="ARBA" id="ARBA00025679"/>
    </source>
</evidence>
<evidence type="ECO:0000256" key="8">
    <source>
        <dbReference type="ARBA" id="ARBA00022837"/>
    </source>
</evidence>
<evidence type="ECO:0000256" key="4">
    <source>
        <dbReference type="ARBA" id="ARBA00006463"/>
    </source>
</evidence>
<sequence>MIFIISFIFKFVLFSAFWFLCEAWPKAKNDIILTTTKMVEGSFDCNFDRYIPDPSKLGDGSQKEGQKRVFELKDGATLSNCIIGIKSGAKGSADGIRCMGSCNINDVWFESVGEDAITFYGKNKNSIYRVKGGGARNAKDKVFQFDGMGTAFIEDYYVENYVRLFRCCGNCKTQYQRHVVISNLTAINGTPGQFIVGINSNYGDTAKLSGIKYNTPGVHICKRFNGVTGGEAKSSGTGPDGKNCLYSEKDVTLIKNKNRKYSLYVIKAEVGRNSQRCRKSEESRKSELTQKSEFGNQIFFGNRKE</sequence>
<feature type="compositionally biased region" description="Basic and acidic residues" evidence="12">
    <location>
        <begin position="278"/>
        <end position="290"/>
    </location>
</feature>
<evidence type="ECO:0000313" key="15">
    <source>
        <dbReference type="Proteomes" id="UP000580250"/>
    </source>
</evidence>
<feature type="region of interest" description="Disordered" evidence="12">
    <location>
        <begin position="275"/>
        <end position="305"/>
    </location>
</feature>
<keyword evidence="7 13" id="KW-0732">Signal</keyword>
<evidence type="ECO:0000256" key="1">
    <source>
        <dbReference type="ARBA" id="ARBA00000695"/>
    </source>
</evidence>
<keyword evidence="9" id="KW-0456">Lyase</keyword>
<comment type="similarity">
    <text evidence="4">Belongs to the polysaccharide lyase 3 family.</text>
</comment>
<comment type="function">
    <text evidence="10">Pectinolytic enzyme consist of four classes of enzymes: pectin lyase, polygalacturonase, pectin methylesterase and rhamnogalacturonase. Among pectinolytic enzymes, pectin lyase is the most important in depolymerization of pectin, since it cleaves internal glycosidic bonds of highly methylated pectins. Favors pectate, the anion, over pectin, the methyl ester.</text>
</comment>
<comment type="caution">
    <text evidence="14">The sequence shown here is derived from an EMBL/GenBank/DDBJ whole genome shotgun (WGS) entry which is preliminary data.</text>
</comment>
<dbReference type="InterPro" id="IPR012334">
    <property type="entry name" value="Pectin_lyas_fold"/>
</dbReference>
<dbReference type="AlphaFoldDB" id="A0A6V7Y5W7"/>
<organism evidence="14 15">
    <name type="scientific">Meloidogyne enterolobii</name>
    <name type="common">Root-knot nematode worm</name>
    <name type="synonym">Meloidogyne mayaguensis</name>
    <dbReference type="NCBI Taxonomy" id="390850"/>
    <lineage>
        <taxon>Eukaryota</taxon>
        <taxon>Metazoa</taxon>
        <taxon>Ecdysozoa</taxon>
        <taxon>Nematoda</taxon>
        <taxon>Chromadorea</taxon>
        <taxon>Rhabditida</taxon>
        <taxon>Tylenchina</taxon>
        <taxon>Tylenchomorpha</taxon>
        <taxon>Tylenchoidea</taxon>
        <taxon>Meloidogynidae</taxon>
        <taxon>Meloidogyninae</taxon>
        <taxon>Meloidogyne</taxon>
    </lineage>
</organism>
<dbReference type="SUPFAM" id="SSF51126">
    <property type="entry name" value="Pectin lyase-like"/>
    <property type="match status" value="1"/>
</dbReference>
<protein>
    <recommendedName>
        <fullName evidence="11">Probable pectate lyase F</fullName>
        <ecNumber evidence="5">4.2.2.2</ecNumber>
    </recommendedName>
</protein>
<dbReference type="InterPro" id="IPR004898">
    <property type="entry name" value="Pectate_lyase_PlyH/PlyE-like"/>
</dbReference>
<evidence type="ECO:0000256" key="9">
    <source>
        <dbReference type="ARBA" id="ARBA00023239"/>
    </source>
</evidence>
<evidence type="ECO:0000256" key="2">
    <source>
        <dbReference type="ARBA" id="ARBA00001913"/>
    </source>
</evidence>
<dbReference type="Proteomes" id="UP000580250">
    <property type="component" value="Unassembled WGS sequence"/>
</dbReference>
<dbReference type="InterPro" id="IPR011050">
    <property type="entry name" value="Pectin_lyase_fold/virulence"/>
</dbReference>
<comment type="cofactor">
    <cofactor evidence="2">
        <name>Ca(2+)</name>
        <dbReference type="ChEBI" id="CHEBI:29108"/>
    </cofactor>
</comment>